<proteinExistence type="predicted"/>
<organism evidence="2 3">
    <name type="scientific">Nonomuraea cypriaca</name>
    <dbReference type="NCBI Taxonomy" id="1187855"/>
    <lineage>
        <taxon>Bacteria</taxon>
        <taxon>Bacillati</taxon>
        <taxon>Actinomycetota</taxon>
        <taxon>Actinomycetes</taxon>
        <taxon>Streptosporangiales</taxon>
        <taxon>Streptosporangiaceae</taxon>
        <taxon>Nonomuraea</taxon>
    </lineage>
</organism>
<reference evidence="2" key="1">
    <citation type="submission" date="2020-11" db="EMBL/GenBank/DDBJ databases">
        <title>Whole-genome analyses of Nonomuraea sp. K274.</title>
        <authorList>
            <person name="Veyisoglu A."/>
        </authorList>
    </citation>
    <scope>NUCLEOTIDE SEQUENCE</scope>
    <source>
        <strain evidence="2">K274</strain>
    </source>
</reference>
<comment type="caution">
    <text evidence="2">The sequence shown here is derived from an EMBL/GenBank/DDBJ whole genome shotgun (WGS) entry which is preliminary data.</text>
</comment>
<name>A0A931APR7_9ACTN</name>
<evidence type="ECO:0000313" key="3">
    <source>
        <dbReference type="Proteomes" id="UP000605361"/>
    </source>
</evidence>
<feature type="region of interest" description="Disordered" evidence="1">
    <location>
        <begin position="58"/>
        <end position="91"/>
    </location>
</feature>
<gene>
    <name evidence="2" type="ORF">ITP53_54340</name>
</gene>
<feature type="non-terminal residue" evidence="2">
    <location>
        <position position="91"/>
    </location>
</feature>
<feature type="compositionally biased region" description="Basic and acidic residues" evidence="1">
    <location>
        <begin position="59"/>
        <end position="91"/>
    </location>
</feature>
<dbReference type="Proteomes" id="UP000605361">
    <property type="component" value="Unassembled WGS sequence"/>
</dbReference>
<evidence type="ECO:0000256" key="1">
    <source>
        <dbReference type="SAM" id="MobiDB-lite"/>
    </source>
</evidence>
<evidence type="ECO:0000313" key="2">
    <source>
        <dbReference type="EMBL" id="MBF8194493.1"/>
    </source>
</evidence>
<dbReference type="RefSeq" id="WP_195903308.1">
    <property type="nucleotide sequence ID" value="NZ_JADOGI010000432.1"/>
</dbReference>
<keyword evidence="3" id="KW-1185">Reference proteome</keyword>
<accession>A0A931APR7</accession>
<protein>
    <submittedName>
        <fullName evidence="2">Uncharacterized protein</fullName>
    </submittedName>
</protein>
<dbReference type="EMBL" id="JADOGI010000432">
    <property type="protein sequence ID" value="MBF8194493.1"/>
    <property type="molecule type" value="Genomic_DNA"/>
</dbReference>
<dbReference type="AlphaFoldDB" id="A0A931APR7"/>
<sequence>MSIQVEPVVTHRWALRPGVYRATAANGDLMLAAWPHATLLGRASPALLALLDALSDRPIPLDDPHDPDDLRDGNDAHDLRNSRRPIVGERG</sequence>